<accession>A0A7K6N6Y3</accession>
<comment type="function">
    <text evidence="1">Essential component of the TIM23 complex, a complex that mediates the translocation of transit peptide-containing proteins across the mitochondrial inner membrane.</text>
</comment>
<dbReference type="PROSITE" id="PS50969">
    <property type="entry name" value="FCP1"/>
    <property type="match status" value="1"/>
</dbReference>
<dbReference type="SUPFAM" id="SSF56784">
    <property type="entry name" value="HAD-like"/>
    <property type="match status" value="1"/>
</dbReference>
<feature type="domain" description="FCP1 homology" evidence="2">
    <location>
        <begin position="1"/>
        <end position="97"/>
    </location>
</feature>
<dbReference type="Gene3D" id="3.40.50.1000">
    <property type="entry name" value="HAD superfamily/HAD-like"/>
    <property type="match status" value="1"/>
</dbReference>
<evidence type="ECO:0000256" key="1">
    <source>
        <dbReference type="RuleBase" id="RU365079"/>
    </source>
</evidence>
<dbReference type="SMART" id="SM00577">
    <property type="entry name" value="CPDc"/>
    <property type="match status" value="1"/>
</dbReference>
<dbReference type="InterPro" id="IPR036412">
    <property type="entry name" value="HAD-like_sf"/>
</dbReference>
<keyword evidence="1" id="KW-0813">Transport</keyword>
<dbReference type="PANTHER" id="PTHR12210">
    <property type="entry name" value="DULLARD PROTEIN PHOSPHATASE"/>
    <property type="match status" value="1"/>
</dbReference>
<feature type="non-terminal residue" evidence="3">
    <location>
        <position position="1"/>
    </location>
</feature>
<dbReference type="InterPro" id="IPR004274">
    <property type="entry name" value="FCP1_dom"/>
</dbReference>
<keyword evidence="1" id="KW-0653">Protein transport</keyword>
<dbReference type="Proteomes" id="UP000565207">
    <property type="component" value="Unassembled WGS sequence"/>
</dbReference>
<gene>
    <name evidence="3" type="primary">Ctdspl2b</name>
    <name evidence="3" type="ORF">PEDTOR_R14504</name>
</gene>
<dbReference type="Pfam" id="PF03031">
    <property type="entry name" value="NIF"/>
    <property type="match status" value="1"/>
</dbReference>
<dbReference type="EMBL" id="VZRU01003308">
    <property type="protein sequence ID" value="NWW44234.1"/>
    <property type="molecule type" value="Genomic_DNA"/>
</dbReference>
<proteinExistence type="inferred from homology"/>
<sequence length="110" mass="12408">CIFTTTKQDYAKKVLDVLDPKKKLIRFCLSQQDCVCAHGCYWKDLTCLGRDLAKTVALDHTIQGFPAQAANWIPVPRWDGDPQDEELLRLIPLLGRLGRVVRTRAGGNWG</sequence>
<comment type="caution">
    <text evidence="3">The sequence shown here is derived from an EMBL/GenBank/DDBJ whole genome shotgun (WGS) entry which is preliminary data.</text>
</comment>
<comment type="similarity">
    <text evidence="1">Belongs to the TIM50 family.</text>
</comment>
<keyword evidence="1" id="KW-0809">Transit peptide</keyword>
<comment type="subcellular location">
    <subcellularLocation>
        <location evidence="1">Mitochondrion inner membrane</location>
        <topology evidence="1">Single-pass membrane protein</topology>
    </subcellularLocation>
</comment>
<dbReference type="InterPro" id="IPR050365">
    <property type="entry name" value="TIM50"/>
</dbReference>
<keyword evidence="1" id="KW-0811">Translocation</keyword>
<dbReference type="GO" id="GO:0005744">
    <property type="term" value="C:TIM23 mitochondrial import inner membrane translocase complex"/>
    <property type="evidence" value="ECO:0007669"/>
    <property type="project" value="UniProtKB-UniRule"/>
</dbReference>
<keyword evidence="4" id="KW-1185">Reference proteome</keyword>
<evidence type="ECO:0000259" key="2">
    <source>
        <dbReference type="PROSITE" id="PS50969"/>
    </source>
</evidence>
<evidence type="ECO:0000313" key="3">
    <source>
        <dbReference type="EMBL" id="NWW44234.1"/>
    </source>
</evidence>
<organism evidence="3 4">
    <name type="scientific">Pedionomus torquatus</name>
    <name type="common">Plains-wanderer</name>
    <dbReference type="NCBI Taxonomy" id="227192"/>
    <lineage>
        <taxon>Eukaryota</taxon>
        <taxon>Metazoa</taxon>
        <taxon>Chordata</taxon>
        <taxon>Craniata</taxon>
        <taxon>Vertebrata</taxon>
        <taxon>Euteleostomi</taxon>
        <taxon>Archelosauria</taxon>
        <taxon>Archosauria</taxon>
        <taxon>Dinosauria</taxon>
        <taxon>Saurischia</taxon>
        <taxon>Theropoda</taxon>
        <taxon>Coelurosauria</taxon>
        <taxon>Aves</taxon>
        <taxon>Neognathae</taxon>
        <taxon>Neoaves</taxon>
        <taxon>Charadriiformes</taxon>
        <taxon>Pedionomidae</taxon>
        <taxon>Pedionomus</taxon>
    </lineage>
</organism>
<feature type="non-terminal residue" evidence="3">
    <location>
        <position position="110"/>
    </location>
</feature>
<keyword evidence="1" id="KW-0496">Mitochondrion</keyword>
<reference evidence="3 4" key="1">
    <citation type="submission" date="2019-09" db="EMBL/GenBank/DDBJ databases">
        <title>Bird 10,000 Genomes (B10K) Project - Family phase.</title>
        <authorList>
            <person name="Zhang G."/>
        </authorList>
    </citation>
    <scope>NUCLEOTIDE SEQUENCE [LARGE SCALE GENOMIC DNA]</scope>
    <source>
        <strain evidence="3">B10K-DU-029-80</strain>
        <tissue evidence="3">Muscle</tissue>
    </source>
</reference>
<dbReference type="AlphaFoldDB" id="A0A7K6N6Y3"/>
<dbReference type="GO" id="GO:0015031">
    <property type="term" value="P:protein transport"/>
    <property type="evidence" value="ECO:0007669"/>
    <property type="project" value="UniProtKB-KW"/>
</dbReference>
<name>A0A7K6N6Y3_PEDTO</name>
<protein>
    <recommendedName>
        <fullName evidence="1">Mitochondrial import inner membrane translocase subunit TIM50</fullName>
    </recommendedName>
</protein>
<dbReference type="InterPro" id="IPR023214">
    <property type="entry name" value="HAD_sf"/>
</dbReference>
<comment type="subunit">
    <text evidence="1">Component of the TIM23 complex.</text>
</comment>
<evidence type="ECO:0000313" key="4">
    <source>
        <dbReference type="Proteomes" id="UP000565207"/>
    </source>
</evidence>